<dbReference type="GO" id="GO:0048254">
    <property type="term" value="P:snoRNA localization"/>
    <property type="evidence" value="ECO:0007669"/>
    <property type="project" value="TreeGrafter"/>
</dbReference>
<feature type="domain" description="HIT-type" evidence="8">
    <location>
        <begin position="24"/>
        <end position="58"/>
    </location>
</feature>
<dbReference type="EMBL" id="DF143904">
    <property type="protein sequence ID" value="GAA38881.2"/>
    <property type="molecule type" value="Genomic_DNA"/>
</dbReference>
<dbReference type="GO" id="GO:0005634">
    <property type="term" value="C:nucleus"/>
    <property type="evidence" value="ECO:0007669"/>
    <property type="project" value="TreeGrafter"/>
</dbReference>
<dbReference type="GO" id="GO:0000492">
    <property type="term" value="P:box C/D snoRNP assembly"/>
    <property type="evidence" value="ECO:0007669"/>
    <property type="project" value="TreeGrafter"/>
</dbReference>
<dbReference type="GO" id="GO:0000463">
    <property type="term" value="P:maturation of LSU-rRNA from tricistronic rRNA transcript (SSU-rRNA, 5.8S rRNA, LSU-rRNA)"/>
    <property type="evidence" value="ECO:0007669"/>
    <property type="project" value="TreeGrafter"/>
</dbReference>
<evidence type="ECO:0000256" key="4">
    <source>
        <dbReference type="ARBA" id="ARBA00022833"/>
    </source>
</evidence>
<keyword evidence="10" id="KW-1185">Reference proteome</keyword>
<dbReference type="InterPro" id="IPR057721">
    <property type="entry name" value="BCD1_alpha/beta"/>
</dbReference>
<dbReference type="PANTHER" id="PTHR13483:SF3">
    <property type="entry name" value="BOX C_D SNORNA PROTEIN 1"/>
    <property type="match status" value="1"/>
</dbReference>
<proteinExistence type="inferred from homology"/>
<evidence type="ECO:0000259" key="8">
    <source>
        <dbReference type="PROSITE" id="PS51083"/>
    </source>
</evidence>
<evidence type="ECO:0000256" key="1">
    <source>
        <dbReference type="ARBA" id="ARBA00022553"/>
    </source>
</evidence>
<dbReference type="GO" id="GO:0008270">
    <property type="term" value="F:zinc ion binding"/>
    <property type="evidence" value="ECO:0007669"/>
    <property type="project" value="UniProtKB-UniRule"/>
</dbReference>
<dbReference type="AlphaFoldDB" id="H2KTJ3"/>
<keyword evidence="2" id="KW-0479">Metal-binding</keyword>
<dbReference type="Pfam" id="PF04438">
    <property type="entry name" value="zf-HIT"/>
    <property type="match status" value="1"/>
</dbReference>
<keyword evidence="3 7" id="KW-0863">Zinc-finger</keyword>
<dbReference type="SUPFAM" id="SSF144232">
    <property type="entry name" value="HIT/MYND zinc finger-like"/>
    <property type="match status" value="1"/>
</dbReference>
<evidence type="ECO:0000256" key="2">
    <source>
        <dbReference type="ARBA" id="ARBA00022723"/>
    </source>
</evidence>
<evidence type="ECO:0000313" key="10">
    <source>
        <dbReference type="Proteomes" id="UP000008909"/>
    </source>
</evidence>
<dbReference type="PANTHER" id="PTHR13483">
    <property type="entry name" value="BOX C_D SNORNA PROTEIN 1-RELATED"/>
    <property type="match status" value="1"/>
</dbReference>
<comment type="similarity">
    <text evidence="6">Belongs to the BCD1 family.</text>
</comment>
<evidence type="ECO:0000256" key="6">
    <source>
        <dbReference type="ARBA" id="ARBA00049654"/>
    </source>
</evidence>
<dbReference type="Proteomes" id="UP000008909">
    <property type="component" value="Unassembled WGS sequence"/>
</dbReference>
<evidence type="ECO:0000256" key="3">
    <source>
        <dbReference type="ARBA" id="ARBA00022771"/>
    </source>
</evidence>
<sequence length="306" mass="34982">MAYNSRCSKKAANNEVVHELALTCQNCANNPHKYRCPRCNYKTCSLTCCLEHKQKFGCSGVRDAVVLCSRQEYGAFAFQQDYKLLEEIDRNNEFREKHLAKLSVKNKFEIRRRKELMKFASENGIALRLASPLLSRSSTNRSRVVADEKKRRISWSVEFNFLPINRSQCTTCNDNLARLKPLRLVVHDCDESARLVTIWNEKVIQLGSSEQDALVTYAPPGSPPFGLVTSWLYAKVKGQNTAQHFFYVQVEHFEAGNLNTGGKLGVIRKFVPVEVFLTNKLSHILITPRLIVHEMPTFWVSRKPLG</sequence>
<evidence type="ECO:0000256" key="5">
    <source>
        <dbReference type="ARBA" id="ARBA00049598"/>
    </source>
</evidence>
<dbReference type="InterPro" id="IPR007529">
    <property type="entry name" value="Znf_HIT"/>
</dbReference>
<dbReference type="InterPro" id="IPR051639">
    <property type="entry name" value="BCD1"/>
</dbReference>
<organism evidence="9 10">
    <name type="scientific">Clonorchis sinensis</name>
    <name type="common">Chinese liver fluke</name>
    <dbReference type="NCBI Taxonomy" id="79923"/>
    <lineage>
        <taxon>Eukaryota</taxon>
        <taxon>Metazoa</taxon>
        <taxon>Spiralia</taxon>
        <taxon>Lophotrochozoa</taxon>
        <taxon>Platyhelminthes</taxon>
        <taxon>Trematoda</taxon>
        <taxon>Digenea</taxon>
        <taxon>Opisthorchiida</taxon>
        <taxon>Opisthorchiata</taxon>
        <taxon>Opisthorchiidae</taxon>
        <taxon>Clonorchis</taxon>
    </lineage>
</organism>
<dbReference type="PROSITE" id="PS51083">
    <property type="entry name" value="ZF_HIT"/>
    <property type="match status" value="1"/>
</dbReference>
<protein>
    <submittedName>
        <fullName evidence="9">Box C/D snoRNA protein 1</fullName>
    </submittedName>
</protein>
<name>H2KTJ3_CLOSI</name>
<reference evidence="9" key="1">
    <citation type="journal article" date="2011" name="Genome Biol.">
        <title>The draft genome of the carcinogenic human liver fluke Clonorchis sinensis.</title>
        <authorList>
            <person name="Wang X."/>
            <person name="Chen W."/>
            <person name="Huang Y."/>
            <person name="Sun J."/>
            <person name="Men J."/>
            <person name="Liu H."/>
            <person name="Luo F."/>
            <person name="Guo L."/>
            <person name="Lv X."/>
            <person name="Deng C."/>
            <person name="Zhou C."/>
            <person name="Fan Y."/>
            <person name="Li X."/>
            <person name="Huang L."/>
            <person name="Hu Y."/>
            <person name="Liang C."/>
            <person name="Hu X."/>
            <person name="Xu J."/>
            <person name="Yu X."/>
        </authorList>
    </citation>
    <scope>NUCLEOTIDE SEQUENCE [LARGE SCALE GENOMIC DNA]</scope>
    <source>
        <strain evidence="9">Henan</strain>
    </source>
</reference>
<keyword evidence="1" id="KW-0597">Phosphoprotein</keyword>
<gene>
    <name evidence="9" type="ORF">CLF_103984</name>
</gene>
<dbReference type="Pfam" id="PF25790">
    <property type="entry name" value="BCD1"/>
    <property type="match status" value="1"/>
</dbReference>
<keyword evidence="4" id="KW-0862">Zinc</keyword>
<evidence type="ECO:0000256" key="7">
    <source>
        <dbReference type="PROSITE-ProRule" id="PRU00453"/>
    </source>
</evidence>
<dbReference type="GO" id="GO:0070761">
    <property type="term" value="C:pre-snoRNP complex"/>
    <property type="evidence" value="ECO:0007669"/>
    <property type="project" value="TreeGrafter"/>
</dbReference>
<comment type="function">
    <text evidence="5">Required for box C/D snoRNAs accumulation involved in snoRNA processing, snoRNA transport to the nucleolus and ribosome biogenesis.</text>
</comment>
<dbReference type="CDD" id="cd23023">
    <property type="entry name" value="zf-HIT_BCD1"/>
    <property type="match status" value="1"/>
</dbReference>
<dbReference type="Gene3D" id="3.30.60.190">
    <property type="match status" value="1"/>
</dbReference>
<evidence type="ECO:0000313" key="9">
    <source>
        <dbReference type="EMBL" id="GAA38881.2"/>
    </source>
</evidence>
<accession>H2KTJ3</accession>